<accession>A0A804J734</accession>
<name>A0A804J734_MUSAM</name>
<dbReference type="EnsemblPlants" id="Ma05_t21770.1">
    <property type="protein sequence ID" value="Ma05_p21770.1"/>
    <property type="gene ID" value="Ma05_g21770"/>
</dbReference>
<dbReference type="EMBL" id="HG996470">
    <property type="protein sequence ID" value="CAG1839197.1"/>
    <property type="molecule type" value="Genomic_DNA"/>
</dbReference>
<evidence type="ECO:0000313" key="2">
    <source>
        <dbReference type="EnsemblPlants" id="Ma05_p21770.1"/>
    </source>
</evidence>
<evidence type="ECO:0000313" key="3">
    <source>
        <dbReference type="Proteomes" id="UP000012960"/>
    </source>
</evidence>
<gene>
    <name evidence="1" type="ORF">GSMUA_273740.1</name>
</gene>
<reference evidence="2" key="2">
    <citation type="submission" date="2021-05" db="UniProtKB">
        <authorList>
            <consortium name="EnsemblPlants"/>
        </authorList>
    </citation>
    <scope>IDENTIFICATION</scope>
    <source>
        <strain evidence="2">subsp. malaccensis</strain>
    </source>
</reference>
<dbReference type="Gramene" id="Ma05_t21770.1">
    <property type="protein sequence ID" value="Ma05_p21770.1"/>
    <property type="gene ID" value="Ma05_g21770"/>
</dbReference>
<keyword evidence="3" id="KW-1185">Reference proteome</keyword>
<dbReference type="AlphaFoldDB" id="A0A804J734"/>
<sequence>MGVIITWIITPRHLPVVGYPPLGPRRPRDLHEFVIVLSRNICDEWSYLIA</sequence>
<dbReference type="InParanoid" id="A0A804J734"/>
<proteinExistence type="predicted"/>
<dbReference type="Proteomes" id="UP000012960">
    <property type="component" value="Unplaced"/>
</dbReference>
<evidence type="ECO:0000313" key="1">
    <source>
        <dbReference type="EMBL" id="CAG1839197.1"/>
    </source>
</evidence>
<protein>
    <submittedName>
        <fullName evidence="1">(wild Malaysian banana) hypothetical protein</fullName>
    </submittedName>
</protein>
<organism evidence="2 3">
    <name type="scientific">Musa acuminata subsp. malaccensis</name>
    <name type="common">Wild banana</name>
    <name type="synonym">Musa malaccensis</name>
    <dbReference type="NCBI Taxonomy" id="214687"/>
    <lineage>
        <taxon>Eukaryota</taxon>
        <taxon>Viridiplantae</taxon>
        <taxon>Streptophyta</taxon>
        <taxon>Embryophyta</taxon>
        <taxon>Tracheophyta</taxon>
        <taxon>Spermatophyta</taxon>
        <taxon>Magnoliopsida</taxon>
        <taxon>Liliopsida</taxon>
        <taxon>Zingiberales</taxon>
        <taxon>Musaceae</taxon>
        <taxon>Musa</taxon>
    </lineage>
</organism>
<reference evidence="1" key="1">
    <citation type="submission" date="2021-03" db="EMBL/GenBank/DDBJ databases">
        <authorList>
            <consortium name="Genoscope - CEA"/>
            <person name="William W."/>
        </authorList>
    </citation>
    <scope>NUCLEOTIDE SEQUENCE</scope>
    <source>
        <strain evidence="1">Doubled-haploid Pahang</strain>
    </source>
</reference>